<feature type="domain" description="Rhodanese" evidence="1">
    <location>
        <begin position="29"/>
        <end position="131"/>
    </location>
</feature>
<dbReference type="SMART" id="SM00450">
    <property type="entry name" value="RHOD"/>
    <property type="match status" value="1"/>
</dbReference>
<evidence type="ECO:0000313" key="3">
    <source>
        <dbReference type="Proteomes" id="UP000664904"/>
    </source>
</evidence>
<protein>
    <submittedName>
        <fullName evidence="2">Rhodanese-like domain-containing protein</fullName>
    </submittedName>
</protein>
<dbReference type="InterPro" id="IPR050229">
    <property type="entry name" value="GlpE_sulfurtransferase"/>
</dbReference>
<dbReference type="PANTHER" id="PTHR43031">
    <property type="entry name" value="FAD-DEPENDENT OXIDOREDUCTASE"/>
    <property type="match status" value="1"/>
</dbReference>
<gene>
    <name evidence="2" type="ORF">J5O05_04980</name>
</gene>
<keyword evidence="3" id="KW-1185">Reference proteome</keyword>
<dbReference type="InterPro" id="IPR036873">
    <property type="entry name" value="Rhodanese-like_dom_sf"/>
</dbReference>
<dbReference type="SUPFAM" id="SSF52821">
    <property type="entry name" value="Rhodanese/Cell cycle control phosphatase"/>
    <property type="match status" value="1"/>
</dbReference>
<dbReference type="RefSeq" id="WP_208843857.1">
    <property type="nucleotide sequence ID" value="NZ_CP072133.1"/>
</dbReference>
<name>A0A975HNI4_9GAMM</name>
<dbReference type="Pfam" id="PF00581">
    <property type="entry name" value="Rhodanese"/>
    <property type="match status" value="1"/>
</dbReference>
<sequence>MVKSSQQLVEQAKGAISEVSVLELFEALQNDDSVLIDVREPEEFNVGHLAKSVNFPRGVLEMKIHLHPMVCDLCDKDALECLAHRPIYLICRSGARSALAALSLKEMGFEKVYSVAGGFIEWVNSHLPVENGG</sequence>
<accession>A0A975HNI4</accession>
<dbReference type="KEGG" id="pxi:J5O05_04980"/>
<organism evidence="2 3">
    <name type="scientific">Pseudoalteromonas xiamenensis</name>
    <dbReference type="NCBI Taxonomy" id="882626"/>
    <lineage>
        <taxon>Bacteria</taxon>
        <taxon>Pseudomonadati</taxon>
        <taxon>Pseudomonadota</taxon>
        <taxon>Gammaproteobacteria</taxon>
        <taxon>Alteromonadales</taxon>
        <taxon>Pseudoalteromonadaceae</taxon>
        <taxon>Pseudoalteromonas</taxon>
    </lineage>
</organism>
<evidence type="ECO:0000313" key="2">
    <source>
        <dbReference type="EMBL" id="QTH72235.1"/>
    </source>
</evidence>
<dbReference type="AlphaFoldDB" id="A0A975HNI4"/>
<dbReference type="EMBL" id="CP072133">
    <property type="protein sequence ID" value="QTH72235.1"/>
    <property type="molecule type" value="Genomic_DNA"/>
</dbReference>
<proteinExistence type="predicted"/>
<dbReference type="PANTHER" id="PTHR43031:SF18">
    <property type="entry name" value="RHODANESE-RELATED SULFURTRANSFERASES"/>
    <property type="match status" value="1"/>
</dbReference>
<dbReference type="PROSITE" id="PS50206">
    <property type="entry name" value="RHODANESE_3"/>
    <property type="match status" value="1"/>
</dbReference>
<evidence type="ECO:0000259" key="1">
    <source>
        <dbReference type="PROSITE" id="PS50206"/>
    </source>
</evidence>
<reference evidence="2" key="1">
    <citation type="submission" date="2021-03" db="EMBL/GenBank/DDBJ databases">
        <title>Complete Genome of Pseudoalteromonas xiamenensis STKMTI.2, a new potential marine bacterium producing anti-Vibrio compounds.</title>
        <authorList>
            <person name="Handayani D.P."/>
            <person name="Isnansetyo A."/>
            <person name="Istiqomah I."/>
            <person name="Jumina J."/>
        </authorList>
    </citation>
    <scope>NUCLEOTIDE SEQUENCE</scope>
    <source>
        <strain evidence="2">STKMTI.2</strain>
    </source>
</reference>
<dbReference type="InterPro" id="IPR001763">
    <property type="entry name" value="Rhodanese-like_dom"/>
</dbReference>
<dbReference type="Proteomes" id="UP000664904">
    <property type="component" value="Chromosome"/>
</dbReference>
<dbReference type="Gene3D" id="3.40.250.10">
    <property type="entry name" value="Rhodanese-like domain"/>
    <property type="match status" value="1"/>
</dbReference>
<dbReference type="CDD" id="cd00158">
    <property type="entry name" value="RHOD"/>
    <property type="match status" value="1"/>
</dbReference>